<sequence length="953" mass="106580">MGGSRTTKTFPRRNGKDGFRPFRVKLQAISNSLFYPSSHSSFNFRRKTSGEIYPVFWEEYDYRSAEADNHVEDLDAEDNLDDEGGSGESLDETETKLQNLERFVQDSDALLILKDTFRLFVHPNPVLKAMLEVCEIEQGAEGDLPNAQVTSCRDYLLSNWPDLGIFLLRGLETLFDTLKRGQELPILNQILKPDHLSLVLIMEIDIQIQLDLESGEAQDQDISTAYVKVSATFEEHCQITAALSWFCAVLRRSIHKGISFSSATILGNRSALAQISLCPDVLEPIVTLNSCWSPLFQYAVIARGFPISPRNEGRGLEISFSDMVSLSKSRAFFEVQGGLVLDGLVTLLYPVKILSTDSAIQWHLELKAPNPSSDEDSPGFVHPSEVMANSVIREWYKELDPEKLSNSRIFLGWASEANVILGTQSSFALMVKNSGAFDSAPTRCVKTYGGTFGFGIHGIASISANISGTRSAVPTGISGIESKENDDVMLYLSNGIKNHIILYDDDKDTGWLIPQTTAFLFLVQIFLLRRPMGLKFLTSEMLSLPSHDGGQAAFETLSRFKEVSAHSNGDDYWAMVKETIHYLFYVSHDLRQIYTDAREAYEVAPELILGVELVDVALKEASMPVKSAKVSSPWAHLAEHQPCVVLFCKDLGQAIVSSCLDGLCSNWQSVPAGCKYLVATGPSILHMLNKRTRKEVSRLADRITWEFEHPIIRLHQPRNQIRCFHLQFLKSEVPGTDRKGLLQAVQACENGGFIFTNTSKIRKVMKCRPISAEGARIENLTTESCLDDRNRTIPLRVAERLRPSTQEVRCYLNSPMIDETLLEGLHKETQATFVEEGSQAKAAQAASRATKMATDQSKYHTKENESPEQEVNSQPFQPRMKRPRESELNPSPYIQSLALPHTLAANALLHSVNHAMEPIEDTSNVHNDGPSDRIFHAKKLRHVAKQENFDFNT</sequence>
<name>A0A2J6RSA8_HYAVF</name>
<dbReference type="Proteomes" id="UP000235786">
    <property type="component" value="Unassembled WGS sequence"/>
</dbReference>
<protein>
    <submittedName>
        <fullName evidence="2">Uncharacterized protein</fullName>
    </submittedName>
</protein>
<dbReference type="OrthoDB" id="3561959at2759"/>
<evidence type="ECO:0000256" key="1">
    <source>
        <dbReference type="SAM" id="MobiDB-lite"/>
    </source>
</evidence>
<feature type="region of interest" description="Disordered" evidence="1">
    <location>
        <begin position="837"/>
        <end position="890"/>
    </location>
</feature>
<dbReference type="AlphaFoldDB" id="A0A2J6RSA8"/>
<dbReference type="EMBL" id="KZ613944">
    <property type="protein sequence ID" value="PMD41343.1"/>
    <property type="molecule type" value="Genomic_DNA"/>
</dbReference>
<keyword evidence="3" id="KW-1185">Reference proteome</keyword>
<gene>
    <name evidence="2" type="ORF">L207DRAFT_565244</name>
</gene>
<reference evidence="2 3" key="1">
    <citation type="submission" date="2016-04" db="EMBL/GenBank/DDBJ databases">
        <title>A degradative enzymes factory behind the ericoid mycorrhizal symbiosis.</title>
        <authorList>
            <consortium name="DOE Joint Genome Institute"/>
            <person name="Martino E."/>
            <person name="Morin E."/>
            <person name="Grelet G."/>
            <person name="Kuo A."/>
            <person name="Kohler A."/>
            <person name="Daghino S."/>
            <person name="Barry K."/>
            <person name="Choi C."/>
            <person name="Cichocki N."/>
            <person name="Clum A."/>
            <person name="Copeland A."/>
            <person name="Hainaut M."/>
            <person name="Haridas S."/>
            <person name="Labutti K."/>
            <person name="Lindquist E."/>
            <person name="Lipzen A."/>
            <person name="Khouja H.-R."/>
            <person name="Murat C."/>
            <person name="Ohm R."/>
            <person name="Olson A."/>
            <person name="Spatafora J."/>
            <person name="Veneault-Fourrey C."/>
            <person name="Henrissat B."/>
            <person name="Grigoriev I."/>
            <person name="Martin F."/>
            <person name="Perotto S."/>
        </authorList>
    </citation>
    <scope>NUCLEOTIDE SEQUENCE [LARGE SCALE GENOMIC DNA]</scope>
    <source>
        <strain evidence="2 3">F</strain>
    </source>
</reference>
<organism evidence="2 3">
    <name type="scientific">Hyaloscypha variabilis (strain UAMH 11265 / GT02V1 / F)</name>
    <name type="common">Meliniomyces variabilis</name>
    <dbReference type="NCBI Taxonomy" id="1149755"/>
    <lineage>
        <taxon>Eukaryota</taxon>
        <taxon>Fungi</taxon>
        <taxon>Dikarya</taxon>
        <taxon>Ascomycota</taxon>
        <taxon>Pezizomycotina</taxon>
        <taxon>Leotiomycetes</taxon>
        <taxon>Helotiales</taxon>
        <taxon>Hyaloscyphaceae</taxon>
        <taxon>Hyaloscypha</taxon>
        <taxon>Hyaloscypha variabilis</taxon>
    </lineage>
</organism>
<evidence type="ECO:0000313" key="2">
    <source>
        <dbReference type="EMBL" id="PMD41343.1"/>
    </source>
</evidence>
<feature type="compositionally biased region" description="Low complexity" evidence="1">
    <location>
        <begin position="839"/>
        <end position="854"/>
    </location>
</feature>
<accession>A0A2J6RSA8</accession>
<evidence type="ECO:0000313" key="3">
    <source>
        <dbReference type="Proteomes" id="UP000235786"/>
    </source>
</evidence>
<proteinExistence type="predicted"/>